<sequence>MHVSPEEFIETAERLLVEPCKEADQRSAVSRAYYGALHASRDSVPRPFVPTEAELSRGETHKAVIDSLARWGKAVAPGRTGAQQAARNLAVLKKARKDAEYEIADPVDSHNVASCVVDSRRILKLVRDARALYDKQQSPKQA</sequence>
<protein>
    <recommendedName>
        <fullName evidence="3">HEPN domain-containing protein</fullName>
    </recommendedName>
</protein>
<comment type="caution">
    <text evidence="1">The sequence shown here is derived from an EMBL/GenBank/DDBJ whole genome shotgun (WGS) entry which is preliminary data.</text>
</comment>
<name>A0A3D8JW71_9BURK</name>
<evidence type="ECO:0008006" key="3">
    <source>
        <dbReference type="Google" id="ProtNLM"/>
    </source>
</evidence>
<dbReference type="EMBL" id="QRGA01000010">
    <property type="protein sequence ID" value="RDU97393.1"/>
    <property type="molecule type" value="Genomic_DNA"/>
</dbReference>
<gene>
    <name evidence="1" type="ORF">DWV00_19455</name>
</gene>
<keyword evidence="2" id="KW-1185">Reference proteome</keyword>
<organism evidence="1 2">
    <name type="scientific">Trinickia dinghuensis</name>
    <dbReference type="NCBI Taxonomy" id="2291023"/>
    <lineage>
        <taxon>Bacteria</taxon>
        <taxon>Pseudomonadati</taxon>
        <taxon>Pseudomonadota</taxon>
        <taxon>Betaproteobacteria</taxon>
        <taxon>Burkholderiales</taxon>
        <taxon>Burkholderiaceae</taxon>
        <taxon>Trinickia</taxon>
    </lineage>
</organism>
<accession>A0A3D8JW71</accession>
<dbReference type="Proteomes" id="UP000256838">
    <property type="component" value="Unassembled WGS sequence"/>
</dbReference>
<reference evidence="1 2" key="1">
    <citation type="submission" date="2018-08" db="EMBL/GenBank/DDBJ databases">
        <title>Paraburkholderia sp. DHOM06 isolated from forest soil.</title>
        <authorList>
            <person name="Gao Z.-H."/>
            <person name="Qiu L.-H."/>
        </authorList>
    </citation>
    <scope>NUCLEOTIDE SEQUENCE [LARGE SCALE GENOMIC DNA]</scope>
    <source>
        <strain evidence="1 2">DHOM06</strain>
    </source>
</reference>
<dbReference type="AlphaFoldDB" id="A0A3D8JW71"/>
<dbReference type="Gene3D" id="1.20.120.330">
    <property type="entry name" value="Nucleotidyltransferases domain 2"/>
    <property type="match status" value="1"/>
</dbReference>
<proteinExistence type="predicted"/>
<evidence type="ECO:0000313" key="1">
    <source>
        <dbReference type="EMBL" id="RDU97393.1"/>
    </source>
</evidence>
<evidence type="ECO:0000313" key="2">
    <source>
        <dbReference type="Proteomes" id="UP000256838"/>
    </source>
</evidence>